<feature type="chain" id="PRO_5011623058" evidence="1">
    <location>
        <begin position="18"/>
        <end position="204"/>
    </location>
</feature>
<dbReference type="InParanoid" id="A0A1H8Z3Z8"/>
<keyword evidence="1" id="KW-0732">Signal</keyword>
<evidence type="ECO:0000313" key="3">
    <source>
        <dbReference type="Proteomes" id="UP000199021"/>
    </source>
</evidence>
<dbReference type="EMBL" id="FOFB01000001">
    <property type="protein sequence ID" value="SEP59164.1"/>
    <property type="molecule type" value="Genomic_DNA"/>
</dbReference>
<keyword evidence="3" id="KW-1185">Reference proteome</keyword>
<accession>A0A1H8Z3Z8</accession>
<sequence>MFRFIILLSFFSFVACGGDSEATAEVVEETTLTPEVAMSKTLPQNVNQGTKLCEINGVAWAYTKASGIVSRHKNSGKRTAIITFKKKLEKGSESIQLYYDGDSFELEKVTAQLKLAKNDGDRMTGFFSFDPNLRAKQPDAQLSGTLDLSDPSTAAGTAEATDVNISYEKNLLANPEDAVINITGLTFSDVGYSDLNAVKKQLNM</sequence>
<dbReference type="PROSITE" id="PS51257">
    <property type="entry name" value="PROKAR_LIPOPROTEIN"/>
    <property type="match status" value="1"/>
</dbReference>
<dbReference type="Proteomes" id="UP000199021">
    <property type="component" value="Unassembled WGS sequence"/>
</dbReference>
<organism evidence="2 3">
    <name type="scientific">Neolewinella agarilytica</name>
    <dbReference type="NCBI Taxonomy" id="478744"/>
    <lineage>
        <taxon>Bacteria</taxon>
        <taxon>Pseudomonadati</taxon>
        <taxon>Bacteroidota</taxon>
        <taxon>Saprospiria</taxon>
        <taxon>Saprospirales</taxon>
        <taxon>Lewinellaceae</taxon>
        <taxon>Neolewinella</taxon>
    </lineage>
</organism>
<feature type="signal peptide" evidence="1">
    <location>
        <begin position="1"/>
        <end position="17"/>
    </location>
</feature>
<reference evidence="3" key="1">
    <citation type="submission" date="2016-10" db="EMBL/GenBank/DDBJ databases">
        <authorList>
            <person name="Varghese N."/>
            <person name="Submissions S."/>
        </authorList>
    </citation>
    <scope>NUCLEOTIDE SEQUENCE [LARGE SCALE GENOMIC DNA]</scope>
    <source>
        <strain evidence="3">DSM 24740</strain>
    </source>
</reference>
<evidence type="ECO:0000313" key="2">
    <source>
        <dbReference type="EMBL" id="SEP59164.1"/>
    </source>
</evidence>
<name>A0A1H8Z3Z8_9BACT</name>
<dbReference type="AlphaFoldDB" id="A0A1H8Z3Z8"/>
<proteinExistence type="predicted"/>
<dbReference type="RefSeq" id="WP_090164905.1">
    <property type="nucleotide sequence ID" value="NZ_FOFB01000001.1"/>
</dbReference>
<protein>
    <submittedName>
        <fullName evidence="2">Uncharacterized protein</fullName>
    </submittedName>
</protein>
<dbReference type="OrthoDB" id="1447335at2"/>
<gene>
    <name evidence="2" type="ORF">SAMN05444359_101168</name>
</gene>
<evidence type="ECO:0000256" key="1">
    <source>
        <dbReference type="SAM" id="SignalP"/>
    </source>
</evidence>